<evidence type="ECO:0000313" key="3">
    <source>
        <dbReference type="EMBL" id="JAP69818.1"/>
    </source>
</evidence>
<dbReference type="InterPro" id="IPR032734">
    <property type="entry name" value="DCAF15_WD40"/>
</dbReference>
<dbReference type="Pfam" id="PF14939">
    <property type="entry name" value="DCAF15_WD40"/>
    <property type="match status" value="1"/>
</dbReference>
<feature type="domain" description="DDB1- and CUL4-associated factor 15 WD40 repeat-containing" evidence="2">
    <location>
        <begin position="42"/>
        <end position="254"/>
    </location>
</feature>
<feature type="region of interest" description="Disordered" evidence="1">
    <location>
        <begin position="187"/>
        <end position="206"/>
    </location>
</feature>
<accession>A0A131XUA8</accession>
<evidence type="ECO:0000256" key="1">
    <source>
        <dbReference type="SAM" id="MobiDB-lite"/>
    </source>
</evidence>
<feature type="non-terminal residue" evidence="3">
    <location>
        <position position="371"/>
    </location>
</feature>
<dbReference type="GO" id="GO:0016567">
    <property type="term" value="P:protein ubiquitination"/>
    <property type="evidence" value="ECO:0007669"/>
    <property type="project" value="InterPro"/>
</dbReference>
<feature type="region of interest" description="Disordered" evidence="1">
    <location>
        <begin position="260"/>
        <end position="303"/>
    </location>
</feature>
<dbReference type="CDD" id="cd20917">
    <property type="entry name" value="DCAF15-NTD"/>
    <property type="match status" value="1"/>
</dbReference>
<dbReference type="EMBL" id="GEFM01005978">
    <property type="protein sequence ID" value="JAP69818.1"/>
    <property type="molecule type" value="mRNA"/>
</dbReference>
<dbReference type="PANTHER" id="PTHR28541:SF1">
    <property type="entry name" value="DDB1- AND CUL4-ASSOCIATED FACTOR 15"/>
    <property type="match status" value="1"/>
</dbReference>
<evidence type="ECO:0000259" key="2">
    <source>
        <dbReference type="Pfam" id="PF14939"/>
    </source>
</evidence>
<name>A0A131XUA8_IXORI</name>
<organism evidence="3">
    <name type="scientific">Ixodes ricinus</name>
    <name type="common">Common tick</name>
    <name type="synonym">Acarus ricinus</name>
    <dbReference type="NCBI Taxonomy" id="34613"/>
    <lineage>
        <taxon>Eukaryota</taxon>
        <taxon>Metazoa</taxon>
        <taxon>Ecdysozoa</taxon>
        <taxon>Arthropoda</taxon>
        <taxon>Chelicerata</taxon>
        <taxon>Arachnida</taxon>
        <taxon>Acari</taxon>
        <taxon>Parasitiformes</taxon>
        <taxon>Ixodida</taxon>
        <taxon>Ixodoidea</taxon>
        <taxon>Ixodidae</taxon>
        <taxon>Ixodinae</taxon>
        <taxon>Ixodes</taxon>
    </lineage>
</organism>
<feature type="compositionally biased region" description="Basic and acidic residues" evidence="1">
    <location>
        <begin position="187"/>
        <end position="200"/>
    </location>
</feature>
<dbReference type="AlphaFoldDB" id="A0A131XUA8"/>
<dbReference type="InterPro" id="IPR038914">
    <property type="entry name" value="DCAF15"/>
</dbReference>
<dbReference type="GO" id="GO:0080008">
    <property type="term" value="C:Cul4-RING E3 ubiquitin ligase complex"/>
    <property type="evidence" value="ECO:0007669"/>
    <property type="project" value="TreeGrafter"/>
</dbReference>
<sequence>MSDDEAPSKQPHNARQQKPQGLLQKLTLFQIRGTWKRHARDKSSRLFESLPRRLAFRLKDLVSDDVLRAGTVFLGFLADGQFLLSYTLHLEDDAALALPCYKYRLQWWIFVPYGPLVQAGETMLFGDNGIHSDLTLAICQWPTDASKILIYGWSPAVPPQDSCHCYLTLAAVPPLRPCPDCARMQLHERPKHPQRERRSSQESPPRCLRHSFTVHASFQLVSPCPPFLPSVCMRRNHAVLLNTGDTLVVLRVRVEEEHAPRAGDVGGDTELGDSPAAGPESEPMKCTSRHCPSEPAKNSREAGTGQCVSQMAHFFAPAAATALDTSTEEAGVGLLSLEVRGLNHELLREVQPTQRTNGPLLSVHQMCLDLE</sequence>
<protein>
    <submittedName>
        <fullName evidence="3">Putative ddb1-and cul4-substrate receptor 15</fullName>
    </submittedName>
</protein>
<keyword evidence="3" id="KW-0675">Receptor</keyword>
<reference evidence="3" key="1">
    <citation type="submission" date="2016-02" db="EMBL/GenBank/DDBJ databases">
        <title>RNAseq analyses of the midgut from blood- or serum-fed Ixodes ricinus ticks.</title>
        <authorList>
            <person name="Perner J."/>
            <person name="Provaznik J."/>
            <person name="Schrenkova J."/>
            <person name="Urbanova V."/>
            <person name="Ribeiro J.M."/>
            <person name="Kopacek P."/>
        </authorList>
    </citation>
    <scope>NUCLEOTIDE SEQUENCE</scope>
    <source>
        <tissue evidence="3">Gut</tissue>
    </source>
</reference>
<proteinExistence type="evidence at transcript level"/>
<dbReference type="PANTHER" id="PTHR28541">
    <property type="entry name" value="DDB1- AND CUL4-ASSOCIATED FACTOR 15"/>
    <property type="match status" value="1"/>
</dbReference>